<evidence type="ECO:0000313" key="2">
    <source>
        <dbReference type="EMBL" id="NGO63371.1"/>
    </source>
</evidence>
<keyword evidence="3" id="KW-1185">Reference proteome</keyword>
<reference evidence="2 3" key="1">
    <citation type="submission" date="2020-02" db="EMBL/GenBank/DDBJ databases">
        <title>Genome sequence of the type strain CCBAU10050 of Rhizobium daejeonense.</title>
        <authorList>
            <person name="Gao J."/>
            <person name="Sun J."/>
        </authorList>
    </citation>
    <scope>NUCLEOTIDE SEQUENCE [LARGE SCALE GENOMIC DNA]</scope>
    <source>
        <strain evidence="2 3">CCBAU10050</strain>
    </source>
</reference>
<keyword evidence="1" id="KW-0732">Signal</keyword>
<gene>
    <name evidence="2" type="ORF">G6N76_06765</name>
</gene>
<feature type="signal peptide" evidence="1">
    <location>
        <begin position="1"/>
        <end position="20"/>
    </location>
</feature>
<protein>
    <submittedName>
        <fullName evidence="2">Uncharacterized protein</fullName>
    </submittedName>
</protein>
<feature type="chain" id="PRO_5026968796" evidence="1">
    <location>
        <begin position="21"/>
        <end position="116"/>
    </location>
</feature>
<sequence length="116" mass="13012">MRRIVPILLFLASMPFVAKAAEPNFYEKEIGSMKDCDAIFTANTPDWKNRPEFITRNLSGGRKQVVQCLPDGVVELYCDPQNRHSMAAVLEGETLPACSKITPGIKIRDAETLMKR</sequence>
<evidence type="ECO:0000313" key="3">
    <source>
        <dbReference type="Proteomes" id="UP000477849"/>
    </source>
</evidence>
<name>A0A6M1RZG9_9HYPH</name>
<dbReference type="AlphaFoldDB" id="A0A6M1RZG9"/>
<dbReference type="EMBL" id="JAAKZH010000002">
    <property type="protein sequence ID" value="NGO63371.1"/>
    <property type="molecule type" value="Genomic_DNA"/>
</dbReference>
<proteinExistence type="predicted"/>
<dbReference type="Proteomes" id="UP000477849">
    <property type="component" value="Unassembled WGS sequence"/>
</dbReference>
<organism evidence="2 3">
    <name type="scientific">Rhizobium daejeonense</name>
    <dbReference type="NCBI Taxonomy" id="240521"/>
    <lineage>
        <taxon>Bacteria</taxon>
        <taxon>Pseudomonadati</taxon>
        <taxon>Pseudomonadota</taxon>
        <taxon>Alphaproteobacteria</taxon>
        <taxon>Hyphomicrobiales</taxon>
        <taxon>Rhizobiaceae</taxon>
        <taxon>Rhizobium/Agrobacterium group</taxon>
        <taxon>Rhizobium</taxon>
    </lineage>
</organism>
<comment type="caution">
    <text evidence="2">The sequence shown here is derived from an EMBL/GenBank/DDBJ whole genome shotgun (WGS) entry which is preliminary data.</text>
</comment>
<evidence type="ECO:0000256" key="1">
    <source>
        <dbReference type="SAM" id="SignalP"/>
    </source>
</evidence>
<dbReference type="RefSeq" id="WP_163904240.1">
    <property type="nucleotide sequence ID" value="NZ_CP048427.1"/>
</dbReference>
<accession>A0A6M1RZG9</accession>